<feature type="domain" description="MYND-type" evidence="5">
    <location>
        <begin position="434"/>
        <end position="472"/>
    </location>
</feature>
<gene>
    <name evidence="6" type="ORF">C2E21_5415</name>
</gene>
<keyword evidence="7" id="KW-1185">Reference proteome</keyword>
<keyword evidence="2 4" id="KW-0863">Zinc-finger</keyword>
<dbReference type="Gene3D" id="6.10.140.2220">
    <property type="match status" value="1"/>
</dbReference>
<keyword evidence="6" id="KW-0808">Transferase</keyword>
<reference evidence="6 7" key="1">
    <citation type="journal article" date="2018" name="Plant J.">
        <title>Genome sequences of Chlorella sorokiniana UTEX 1602 and Micractinium conductrix SAG 241.80: implications to maltose excretion by a green alga.</title>
        <authorList>
            <person name="Arriola M.B."/>
            <person name="Velmurugan N."/>
            <person name="Zhang Y."/>
            <person name="Plunkett M.H."/>
            <person name="Hondzo H."/>
            <person name="Barney B.M."/>
        </authorList>
    </citation>
    <scope>NUCLEOTIDE SEQUENCE [LARGE SCALE GENOMIC DNA]</scope>
    <source>
        <strain evidence="7">UTEX 1602</strain>
    </source>
</reference>
<evidence type="ECO:0000256" key="3">
    <source>
        <dbReference type="ARBA" id="ARBA00022833"/>
    </source>
</evidence>
<comment type="caution">
    <text evidence="6">The sequence shown here is derived from an EMBL/GenBank/DDBJ whole genome shotgun (WGS) entry which is preliminary data.</text>
</comment>
<dbReference type="InterPro" id="IPR002893">
    <property type="entry name" value="Znf_MYND"/>
</dbReference>
<name>A0A2P6TNX4_CHLSO</name>
<dbReference type="PROSITE" id="PS01360">
    <property type="entry name" value="ZF_MYND_1"/>
    <property type="match status" value="1"/>
</dbReference>
<accession>A0A2P6TNX4</accession>
<dbReference type="OrthoDB" id="341421at2759"/>
<dbReference type="GO" id="GO:0008270">
    <property type="term" value="F:zinc ion binding"/>
    <property type="evidence" value="ECO:0007669"/>
    <property type="project" value="UniProtKB-KW"/>
</dbReference>
<dbReference type="PROSITE" id="PS50865">
    <property type="entry name" value="ZF_MYND_2"/>
    <property type="match status" value="1"/>
</dbReference>
<dbReference type="GO" id="GO:0032259">
    <property type="term" value="P:methylation"/>
    <property type="evidence" value="ECO:0007669"/>
    <property type="project" value="UniProtKB-KW"/>
</dbReference>
<dbReference type="AlphaFoldDB" id="A0A2P6TNX4"/>
<dbReference type="EMBL" id="LHPG02000010">
    <property type="protein sequence ID" value="PRW51040.1"/>
    <property type="molecule type" value="Genomic_DNA"/>
</dbReference>
<evidence type="ECO:0000259" key="5">
    <source>
        <dbReference type="PROSITE" id="PS50865"/>
    </source>
</evidence>
<dbReference type="GO" id="GO:0008168">
    <property type="term" value="F:methyltransferase activity"/>
    <property type="evidence" value="ECO:0007669"/>
    <property type="project" value="UniProtKB-KW"/>
</dbReference>
<evidence type="ECO:0000256" key="2">
    <source>
        <dbReference type="ARBA" id="ARBA00022771"/>
    </source>
</evidence>
<keyword evidence="3" id="KW-0862">Zinc</keyword>
<evidence type="ECO:0000256" key="1">
    <source>
        <dbReference type="ARBA" id="ARBA00022723"/>
    </source>
</evidence>
<keyword evidence="6" id="KW-0489">Methyltransferase</keyword>
<protein>
    <submittedName>
        <fullName evidence="6">Histone lysine methyltransferase Set6</fullName>
    </submittedName>
</protein>
<dbReference type="Pfam" id="PF01753">
    <property type="entry name" value="zf-MYND"/>
    <property type="match status" value="1"/>
</dbReference>
<dbReference type="STRING" id="3076.A0A2P6TNX4"/>
<proteinExistence type="predicted"/>
<organism evidence="6 7">
    <name type="scientific">Chlorella sorokiniana</name>
    <name type="common">Freshwater green alga</name>
    <dbReference type="NCBI Taxonomy" id="3076"/>
    <lineage>
        <taxon>Eukaryota</taxon>
        <taxon>Viridiplantae</taxon>
        <taxon>Chlorophyta</taxon>
        <taxon>core chlorophytes</taxon>
        <taxon>Trebouxiophyceae</taxon>
        <taxon>Chlorellales</taxon>
        <taxon>Chlorellaceae</taxon>
        <taxon>Chlorella clade</taxon>
        <taxon>Chlorella</taxon>
    </lineage>
</organism>
<sequence>MEAAADKLQAAQARLAAEGGSCPDLDNLLATLRGLEKAEALIPPNAMAARPGGDIALPMPLPNAPWSIQLFKGLWEYIQSGVTGSGSIGYVTTSSALFGLLGTGMGPFGSMHTTGGSRELSFMPASQVDNLARQGMLGSLSILQLLAAGLALRVISRDASNLAETAERLTATIKAVWGTAATTTQRALHARLERQQWVPQFGGTGSAPTTPRGAEPAKGLQQDLQQYCGLSSGDAAMQAVWAAALTLRLGALAALPEPSRPQMQLALCDAQALLDCCPTPPATAAHLANAILALQLVGNASSFAGFDRQRRQAAWQLGQEVLARAEGQQCWYSAALAAITVASLSRELGLGLQSGRMRGAGRALPGEAEDYLGRGREAAARVAGYRRHLKPWLPAGLMSVYANWVQQAAAMGGPSPATATDAARGDPVGRFPVCSYCASPSLHIRRCAACRGPGYCSKECQRGDWPRHKPECKAAVARAAAGQSAGAAAGQDA</sequence>
<keyword evidence="1" id="KW-0479">Metal-binding</keyword>
<evidence type="ECO:0000313" key="6">
    <source>
        <dbReference type="EMBL" id="PRW51040.1"/>
    </source>
</evidence>
<dbReference type="Proteomes" id="UP000239899">
    <property type="component" value="Unassembled WGS sequence"/>
</dbReference>
<evidence type="ECO:0000256" key="4">
    <source>
        <dbReference type="PROSITE-ProRule" id="PRU00134"/>
    </source>
</evidence>
<evidence type="ECO:0000313" key="7">
    <source>
        <dbReference type="Proteomes" id="UP000239899"/>
    </source>
</evidence>
<dbReference type="SUPFAM" id="SSF144232">
    <property type="entry name" value="HIT/MYND zinc finger-like"/>
    <property type="match status" value="1"/>
</dbReference>